<dbReference type="EMBL" id="LACI01001148">
    <property type="protein sequence ID" value="KJU85131.1"/>
    <property type="molecule type" value="Genomic_DNA"/>
</dbReference>
<reference evidence="1 2" key="1">
    <citation type="submission" date="2015-02" db="EMBL/GenBank/DDBJ databases">
        <title>Single-cell genomics of uncultivated deep-branching MTB reveals a conserved set of magnetosome genes.</title>
        <authorList>
            <person name="Kolinko S."/>
            <person name="Richter M."/>
            <person name="Glockner F.O."/>
            <person name="Brachmann A."/>
            <person name="Schuler D."/>
        </authorList>
    </citation>
    <scope>NUCLEOTIDE SEQUENCE [LARGE SCALE GENOMIC DNA]</scope>
    <source>
        <strain evidence="1">TM-1</strain>
    </source>
</reference>
<accession>A0A0F3GTE4</accession>
<keyword evidence="2" id="KW-1185">Reference proteome</keyword>
<dbReference type="AlphaFoldDB" id="A0A0F3GTE4"/>
<protein>
    <submittedName>
        <fullName evidence="1">Uncharacterized protein</fullName>
    </submittedName>
</protein>
<gene>
    <name evidence="1" type="ORF">MBAV_002674</name>
</gene>
<proteinExistence type="predicted"/>
<comment type="caution">
    <text evidence="1">The sequence shown here is derived from an EMBL/GenBank/DDBJ whole genome shotgun (WGS) entry which is preliminary data.</text>
</comment>
<organism evidence="1 2">
    <name type="scientific">Candidatus Magnetobacterium bavaricum</name>
    <dbReference type="NCBI Taxonomy" id="29290"/>
    <lineage>
        <taxon>Bacteria</taxon>
        <taxon>Pseudomonadati</taxon>
        <taxon>Nitrospirota</taxon>
        <taxon>Thermodesulfovibrionia</taxon>
        <taxon>Thermodesulfovibrionales</taxon>
        <taxon>Candidatus Magnetobacteriaceae</taxon>
        <taxon>Candidatus Magnetobacterium</taxon>
    </lineage>
</organism>
<evidence type="ECO:0000313" key="2">
    <source>
        <dbReference type="Proteomes" id="UP000033423"/>
    </source>
</evidence>
<dbReference type="Proteomes" id="UP000033423">
    <property type="component" value="Unassembled WGS sequence"/>
</dbReference>
<evidence type="ECO:0000313" key="1">
    <source>
        <dbReference type="EMBL" id="KJU85131.1"/>
    </source>
</evidence>
<feature type="non-terminal residue" evidence="1">
    <location>
        <position position="71"/>
    </location>
</feature>
<sequence>MLEEVGLASWHGGDGRTTTVNDIEKHCYISRITNLLEDFKKGAEAKVTRLLAAFFFRQHEDSKSGEPAFVF</sequence>
<name>A0A0F3GTE4_9BACT</name>